<dbReference type="Proteomes" id="UP001320706">
    <property type="component" value="Unassembled WGS sequence"/>
</dbReference>
<reference evidence="1" key="1">
    <citation type="submission" date="2024-02" db="EMBL/GenBank/DDBJ databases">
        <title>Metagenome Assembled Genome of Zalaria obscura JY119.</title>
        <authorList>
            <person name="Vighnesh L."/>
            <person name="Jagadeeshwari U."/>
            <person name="Venkata Ramana C."/>
            <person name="Sasikala C."/>
        </authorList>
    </citation>
    <scope>NUCLEOTIDE SEQUENCE</scope>
    <source>
        <strain evidence="1">JY119</strain>
    </source>
</reference>
<proteinExistence type="predicted"/>
<dbReference type="EMBL" id="JAMKPW020000040">
    <property type="protein sequence ID" value="KAK8198527.1"/>
    <property type="molecule type" value="Genomic_DNA"/>
</dbReference>
<sequence length="221" mass="25602">MADQASKDVAAKQRIITHMNEDHHDSVVRYLEYYFQISPWSAYNGKITDVSLTELTMQCESRTYRKPFEPPMTSYREARERVVEWDKECVSGLNRSDITVKEFLPPSGAYSIVFAVVSATFVAFCRRSNFVPGGLISRFVPEIFVHFCWTIQPILFYSMLVIHVVEAAHMATGRLRKHCVNPRTAVFWKWVGTTFIEGFGAFKRFDKMIKRKTAEKANQKH</sequence>
<protein>
    <submittedName>
        <fullName evidence="1">Uncharacterized protein</fullName>
    </submittedName>
</protein>
<name>A0ACC3S5L2_9PEZI</name>
<evidence type="ECO:0000313" key="2">
    <source>
        <dbReference type="Proteomes" id="UP001320706"/>
    </source>
</evidence>
<accession>A0ACC3S5L2</accession>
<evidence type="ECO:0000313" key="1">
    <source>
        <dbReference type="EMBL" id="KAK8198527.1"/>
    </source>
</evidence>
<organism evidence="1 2">
    <name type="scientific">Zalaria obscura</name>
    <dbReference type="NCBI Taxonomy" id="2024903"/>
    <lineage>
        <taxon>Eukaryota</taxon>
        <taxon>Fungi</taxon>
        <taxon>Dikarya</taxon>
        <taxon>Ascomycota</taxon>
        <taxon>Pezizomycotina</taxon>
        <taxon>Dothideomycetes</taxon>
        <taxon>Dothideomycetidae</taxon>
        <taxon>Dothideales</taxon>
        <taxon>Zalariaceae</taxon>
        <taxon>Zalaria</taxon>
    </lineage>
</organism>
<comment type="caution">
    <text evidence="1">The sequence shown here is derived from an EMBL/GenBank/DDBJ whole genome shotgun (WGS) entry which is preliminary data.</text>
</comment>
<gene>
    <name evidence="1" type="ORF">M8818_006394</name>
</gene>
<keyword evidence="2" id="KW-1185">Reference proteome</keyword>